<evidence type="ECO:0000256" key="3">
    <source>
        <dbReference type="ARBA" id="ARBA00022723"/>
    </source>
</evidence>
<comment type="subcellular location">
    <subcellularLocation>
        <location evidence="1">Nucleus</location>
        <location evidence="1">Nucleolus</location>
    </subcellularLocation>
</comment>
<dbReference type="GO" id="GO:0008270">
    <property type="term" value="F:zinc ion binding"/>
    <property type="evidence" value="ECO:0007669"/>
    <property type="project" value="UniProtKB-KW"/>
</dbReference>
<dbReference type="Pfam" id="PF01096">
    <property type="entry name" value="Zn_ribbon_TFIIS"/>
    <property type="match status" value="1"/>
</dbReference>
<dbReference type="STRING" id="1280837.A0A316V3A9"/>
<keyword evidence="7" id="KW-0804">Transcription</keyword>
<dbReference type="CDD" id="cd10507">
    <property type="entry name" value="Zn-ribbon_RPA12"/>
    <property type="match status" value="1"/>
</dbReference>
<dbReference type="GO" id="GO:0003676">
    <property type="term" value="F:nucleic acid binding"/>
    <property type="evidence" value="ECO:0007669"/>
    <property type="project" value="InterPro"/>
</dbReference>
<dbReference type="InterPro" id="IPR001222">
    <property type="entry name" value="Znf_TFIIS"/>
</dbReference>
<feature type="binding site" evidence="8">
    <location>
        <position position="19"/>
    </location>
    <ligand>
        <name>Zn(2+)</name>
        <dbReference type="ChEBI" id="CHEBI:29105"/>
        <label>1</label>
    </ligand>
</feature>
<name>A0A316V3A9_9BASI</name>
<evidence type="ECO:0000259" key="10">
    <source>
        <dbReference type="PROSITE" id="PS51133"/>
    </source>
</evidence>
<feature type="zinc finger region" description="C4-type" evidence="9">
    <location>
        <begin position="16"/>
        <end position="37"/>
    </location>
</feature>
<reference evidence="11 12" key="1">
    <citation type="journal article" date="2018" name="Mol. Biol. Evol.">
        <title>Broad Genomic Sampling Reveals a Smut Pathogenic Ancestry of the Fungal Clade Ustilaginomycotina.</title>
        <authorList>
            <person name="Kijpornyongpan T."/>
            <person name="Mondo S.J."/>
            <person name="Barry K."/>
            <person name="Sandor L."/>
            <person name="Lee J."/>
            <person name="Lipzen A."/>
            <person name="Pangilinan J."/>
            <person name="LaButti K."/>
            <person name="Hainaut M."/>
            <person name="Henrissat B."/>
            <person name="Grigoriev I.V."/>
            <person name="Spatafora J.W."/>
            <person name="Aime M.C."/>
        </authorList>
    </citation>
    <scope>NUCLEOTIDE SEQUENCE [LARGE SCALE GENOMIC DNA]</scope>
    <source>
        <strain evidence="11 12">MCA 3882</strain>
    </source>
</reference>
<feature type="binding site" evidence="8">
    <location>
        <position position="119"/>
    </location>
    <ligand>
        <name>Zn(2+)</name>
        <dbReference type="ChEBI" id="CHEBI:29105"/>
        <label>2</label>
    </ligand>
</feature>
<comment type="similarity">
    <text evidence="7">Belongs to the archaeal rpoM/eukaryotic RPA12/RPB9/RPC11 RNA polymerase family.</text>
</comment>
<dbReference type="OrthoDB" id="10056816at2759"/>
<evidence type="ECO:0000256" key="8">
    <source>
        <dbReference type="PIRSR" id="PIRSR005586-1"/>
    </source>
</evidence>
<keyword evidence="5 8" id="KW-0862">Zinc</keyword>
<dbReference type="EMBL" id="KZ819606">
    <property type="protein sequence ID" value="PWN31942.1"/>
    <property type="molecule type" value="Genomic_DNA"/>
</dbReference>
<feature type="binding site" evidence="8">
    <location>
        <position position="16"/>
    </location>
    <ligand>
        <name>Zn(2+)</name>
        <dbReference type="ChEBI" id="CHEBI:29105"/>
        <label>1</label>
    </ligand>
</feature>
<dbReference type="GO" id="GO:0003899">
    <property type="term" value="F:DNA-directed RNA polymerase activity"/>
    <property type="evidence" value="ECO:0007669"/>
    <property type="project" value="InterPro"/>
</dbReference>
<dbReference type="GeneID" id="37021289"/>
<sequence length="130" mass="14163">MTGVLLPDKVGSLLFCHRCGSLLDIPGDEDLIKCAPCGAVQDASVYDNLTITTKSHPLAFPSALLQKRQLVHTATGAEGTRAKEATIKEDCPQCGHDEMHFYTMQMRSADEGSTVFYTCPKCGHKFSQNN</sequence>
<evidence type="ECO:0000256" key="6">
    <source>
        <dbReference type="ARBA" id="ARBA00023242"/>
    </source>
</evidence>
<accession>A0A316V3A9</accession>
<dbReference type="PANTHER" id="PTHR11239">
    <property type="entry name" value="DNA-DIRECTED RNA POLYMERASE"/>
    <property type="match status" value="1"/>
</dbReference>
<dbReference type="Gene3D" id="2.20.25.10">
    <property type="match status" value="1"/>
</dbReference>
<keyword evidence="3 8" id="KW-0479">Metal-binding</keyword>
<keyword evidence="6 7" id="KW-0539">Nucleus</keyword>
<evidence type="ECO:0000256" key="7">
    <source>
        <dbReference type="PIRNR" id="PIRNR005586"/>
    </source>
</evidence>
<dbReference type="InterPro" id="IPR034004">
    <property type="entry name" value="Zn_ribbon_RPA12_C"/>
</dbReference>
<evidence type="ECO:0000256" key="4">
    <source>
        <dbReference type="ARBA" id="ARBA00022771"/>
    </source>
</evidence>
<evidence type="ECO:0000256" key="1">
    <source>
        <dbReference type="ARBA" id="ARBA00004604"/>
    </source>
</evidence>
<evidence type="ECO:0000256" key="9">
    <source>
        <dbReference type="PIRSR" id="PIRSR005586-2"/>
    </source>
</evidence>
<dbReference type="GO" id="GO:0005736">
    <property type="term" value="C:RNA polymerase I complex"/>
    <property type="evidence" value="ECO:0007669"/>
    <property type="project" value="TreeGrafter"/>
</dbReference>
<feature type="binding site" evidence="8">
    <location>
        <position position="37"/>
    </location>
    <ligand>
        <name>Zn(2+)</name>
        <dbReference type="ChEBI" id="CHEBI:29105"/>
        <label>1</label>
    </ligand>
</feature>
<dbReference type="PROSITE" id="PS51133">
    <property type="entry name" value="ZF_TFIIS_2"/>
    <property type="match status" value="1"/>
</dbReference>
<dbReference type="AlphaFoldDB" id="A0A316V3A9"/>
<dbReference type="FunCoup" id="A0A316V3A9">
    <property type="interactions" value="446"/>
</dbReference>
<comment type="function">
    <text evidence="7">DNA-dependent RNA polymerase catalyzes the transcription of DNA into RNA using the four ribonucleoside triphosphates as substrates.</text>
</comment>
<protein>
    <recommendedName>
        <fullName evidence="7">DNA-directed RNA polymerase subunit</fullName>
    </recommendedName>
</protein>
<feature type="binding site" evidence="8">
    <location>
        <position position="122"/>
    </location>
    <ligand>
        <name>Zn(2+)</name>
        <dbReference type="ChEBI" id="CHEBI:29105"/>
        <label>2</label>
    </ligand>
</feature>
<dbReference type="SUPFAM" id="SSF57783">
    <property type="entry name" value="Zinc beta-ribbon"/>
    <property type="match status" value="1"/>
</dbReference>
<dbReference type="RefSeq" id="XP_025352244.1">
    <property type="nucleotide sequence ID" value="XM_025499508.1"/>
</dbReference>
<dbReference type="PIRSF" id="PIRSF005586">
    <property type="entry name" value="RNApol_RpoM"/>
    <property type="match status" value="1"/>
</dbReference>
<keyword evidence="4 9" id="KW-0863">Zinc-finger</keyword>
<keyword evidence="12" id="KW-1185">Reference proteome</keyword>
<feature type="binding site" evidence="8">
    <location>
        <position position="91"/>
    </location>
    <ligand>
        <name>Zn(2+)</name>
        <dbReference type="ChEBI" id="CHEBI:29105"/>
        <label>2</label>
    </ligand>
</feature>
<keyword evidence="2 7" id="KW-0240">DNA-directed RNA polymerase</keyword>
<dbReference type="Proteomes" id="UP000245771">
    <property type="component" value="Unassembled WGS sequence"/>
</dbReference>
<evidence type="ECO:0000313" key="11">
    <source>
        <dbReference type="EMBL" id="PWN31942.1"/>
    </source>
</evidence>
<dbReference type="InterPro" id="IPR012164">
    <property type="entry name" value="Rpa12/Rpb9/Rpc10/TFS"/>
</dbReference>
<dbReference type="InParanoid" id="A0A316V3A9"/>
<dbReference type="PROSITE" id="PS00466">
    <property type="entry name" value="ZF_TFIIS_1"/>
    <property type="match status" value="1"/>
</dbReference>
<dbReference type="GO" id="GO:0006363">
    <property type="term" value="P:termination of RNA polymerase I transcription"/>
    <property type="evidence" value="ECO:0007669"/>
    <property type="project" value="TreeGrafter"/>
</dbReference>
<evidence type="ECO:0000256" key="5">
    <source>
        <dbReference type="ARBA" id="ARBA00022833"/>
    </source>
</evidence>
<feature type="binding site" evidence="8">
    <location>
        <position position="94"/>
    </location>
    <ligand>
        <name>Zn(2+)</name>
        <dbReference type="ChEBI" id="CHEBI:29105"/>
        <label>2</label>
    </ligand>
</feature>
<organism evidence="11 12">
    <name type="scientific">Meira miltonrushii</name>
    <dbReference type="NCBI Taxonomy" id="1280837"/>
    <lineage>
        <taxon>Eukaryota</taxon>
        <taxon>Fungi</taxon>
        <taxon>Dikarya</taxon>
        <taxon>Basidiomycota</taxon>
        <taxon>Ustilaginomycotina</taxon>
        <taxon>Exobasidiomycetes</taxon>
        <taxon>Exobasidiales</taxon>
        <taxon>Brachybasidiaceae</taxon>
        <taxon>Meira</taxon>
    </lineage>
</organism>
<dbReference type="PANTHER" id="PTHR11239:SF14">
    <property type="entry name" value="DNA-DIRECTED RNA POLYMERASE I SUBUNIT RPA12"/>
    <property type="match status" value="1"/>
</dbReference>
<evidence type="ECO:0000256" key="2">
    <source>
        <dbReference type="ARBA" id="ARBA00022478"/>
    </source>
</evidence>
<proteinExistence type="inferred from homology"/>
<gene>
    <name evidence="11" type="ORF">FA14DRAFT_162272</name>
</gene>
<feature type="domain" description="TFIIS-type" evidence="10">
    <location>
        <begin position="87"/>
        <end position="127"/>
    </location>
</feature>
<evidence type="ECO:0000313" key="12">
    <source>
        <dbReference type="Proteomes" id="UP000245771"/>
    </source>
</evidence>
<dbReference type="SMART" id="SM00440">
    <property type="entry name" value="ZnF_C2C2"/>
    <property type="match status" value="1"/>
</dbReference>
<feature type="binding site" evidence="8">
    <location>
        <position position="34"/>
    </location>
    <ligand>
        <name>Zn(2+)</name>
        <dbReference type="ChEBI" id="CHEBI:29105"/>
        <label>1</label>
    </ligand>
</feature>